<evidence type="ECO:0000313" key="8">
    <source>
        <dbReference type="EMBL" id="QRO50787.1"/>
    </source>
</evidence>
<evidence type="ECO:0000256" key="1">
    <source>
        <dbReference type="ARBA" id="ARBA00010491"/>
    </source>
</evidence>
<evidence type="ECO:0000256" key="7">
    <source>
        <dbReference type="RuleBase" id="RU366067"/>
    </source>
</evidence>
<dbReference type="InterPro" id="IPR019500">
    <property type="entry name" value="Pep_S46"/>
</dbReference>
<evidence type="ECO:0000256" key="2">
    <source>
        <dbReference type="ARBA" id="ARBA00022438"/>
    </source>
</evidence>
<keyword evidence="5 7" id="KW-0378">Hydrolase</keyword>
<comment type="similarity">
    <text evidence="1 7">Belongs to the peptidase S46 family.</text>
</comment>
<accession>A0ABX7H8X6</accession>
<keyword evidence="2 7" id="KW-0031">Aminopeptidase</keyword>
<proteinExistence type="inferred from homology"/>
<organism evidence="8 9">
    <name type="scientific">Butyricimonas virosa</name>
    <dbReference type="NCBI Taxonomy" id="544645"/>
    <lineage>
        <taxon>Bacteria</taxon>
        <taxon>Pseudomonadati</taxon>
        <taxon>Bacteroidota</taxon>
        <taxon>Bacteroidia</taxon>
        <taxon>Bacteroidales</taxon>
        <taxon>Odoribacteraceae</taxon>
        <taxon>Butyricimonas</taxon>
    </lineage>
</organism>
<dbReference type="InterPro" id="IPR009003">
    <property type="entry name" value="Peptidase_S1_PA"/>
</dbReference>
<comment type="function">
    <text evidence="7">Catalyzes the removal of dipeptides from the N-terminus of oligopeptides.</text>
</comment>
<evidence type="ECO:0000313" key="9">
    <source>
        <dbReference type="Proteomes" id="UP000654720"/>
    </source>
</evidence>
<dbReference type="SUPFAM" id="SSF50494">
    <property type="entry name" value="Trypsin-like serine proteases"/>
    <property type="match status" value="1"/>
</dbReference>
<evidence type="ECO:0000256" key="5">
    <source>
        <dbReference type="ARBA" id="ARBA00022801"/>
    </source>
</evidence>
<sequence>MCRTILLGLIVLMVTVGRVKADEGMWLPILLKEQKFAEMRKKGLKLSAEEIYSVNQACLKDAIIGLVTEGPDNLRSFCSASFVSDQGLLITNFHCIMSYIERFSTPENDFLKYGYWASKKEEESLCRGLMVKQLIRMEDVTDRIMEGTEGLSGAEYSRKIDENGKKLAEEVTKGKNLEMRVQSLFANNQYIMSVYRLFKDVRMVAAPPMSISKFGGLSDNWSWPRHTGDFAFLRVYVNEKNEPKAYNQKNVPYKTTNYLKISLKGVKENDFAMVLGYPASTKQYVPSFGLEAIVEKQNAAKVRIRGEKLAILKQEMEADPGLRLRYSTRISSISNSYLKWKGEIQGVRRMNLVEEKKREEEAFQQWVEASPERKAKYGTVLEDMREVYKELSEYNLANDYFSEAGLNGAEIVPFIGKFEKLVAMYNGRKPVKEASQRNESKRLIGLTKQFFGNWSYEIDRKTFRNMLVRYYEGMPMKFHTEVMEKIIKQYGGDIEKLSQDLFANSIFTKQQELLDFLESDKADGIKVITEDPLYQLSINYYRVFVERISRQRGAWQVKMLPLYKIFQEGMLEMKRDQVLYPDANGSLRVSYGTVRGCEPEDGLSYRYYTTMDGMYDKYLNNPDDLEYFLPKKMRELYQKQDYGRYADKEGRLRVCFLTDAHTTSGNSGSAVVNAKGELVGINFDRLWQGVASDFCYDENICRNIVVDIRYILFVLEKYAPFSYVFDEIRIE</sequence>
<evidence type="ECO:0000256" key="6">
    <source>
        <dbReference type="ARBA" id="ARBA00022825"/>
    </source>
</evidence>
<reference evidence="8 9" key="1">
    <citation type="submission" date="2021-02" db="EMBL/GenBank/DDBJ databases">
        <title>FDA dAtabase for Regulatory Grade micrObial Sequences (FDA-ARGOS): Supporting development and validation of Infectious Disease Dx tests.</title>
        <authorList>
            <person name="Carlson P."/>
            <person name="Fischbach M."/>
            <person name="Hastie J."/>
            <person name="Bilen M."/>
            <person name="Cheng A."/>
            <person name="Tallon L."/>
            <person name="Sadzewicz L."/>
            <person name="Zhao X."/>
            <person name="Boylan J."/>
            <person name="Ott S."/>
            <person name="Bowen H."/>
            <person name="Vavikolanu K."/>
            <person name="Mehta A."/>
            <person name="Aluvathingal J."/>
            <person name="Nadendla S."/>
            <person name="Yan Y."/>
            <person name="Sichtig H."/>
        </authorList>
    </citation>
    <scope>NUCLEOTIDE SEQUENCE [LARGE SCALE GENOMIC DNA]</scope>
    <source>
        <strain evidence="8 9">FDAARGOS_1229</strain>
    </source>
</reference>
<evidence type="ECO:0000256" key="3">
    <source>
        <dbReference type="ARBA" id="ARBA00022670"/>
    </source>
</evidence>
<gene>
    <name evidence="8" type="ORF">I6J59_03920</name>
</gene>
<dbReference type="GeneID" id="93096378"/>
<keyword evidence="6 7" id="KW-0720">Serine protease</keyword>
<dbReference type="PANTHER" id="PTHR38469">
    <property type="entry name" value="PERIPLASMIC PEPTIDASE SUBFAMILY S1B"/>
    <property type="match status" value="1"/>
</dbReference>
<dbReference type="Proteomes" id="UP000654720">
    <property type="component" value="Chromosome"/>
</dbReference>
<dbReference type="RefSeq" id="WP_034502438.1">
    <property type="nucleotide sequence ID" value="NZ_CAMXLP010000145.1"/>
</dbReference>
<evidence type="ECO:0000256" key="4">
    <source>
        <dbReference type="ARBA" id="ARBA00022729"/>
    </source>
</evidence>
<keyword evidence="3 7" id="KW-0645">Protease</keyword>
<dbReference type="PANTHER" id="PTHR38469:SF1">
    <property type="entry name" value="PERIPLASMIC PEPTIDASE SUBFAMILY S1B"/>
    <property type="match status" value="1"/>
</dbReference>
<dbReference type="Gene3D" id="2.40.10.10">
    <property type="entry name" value="Trypsin-like serine proteases"/>
    <property type="match status" value="1"/>
</dbReference>
<keyword evidence="9" id="KW-1185">Reference proteome</keyword>
<keyword evidence="4" id="KW-0732">Signal</keyword>
<dbReference type="EC" id="3.4.14.-" evidence="7"/>
<name>A0ABX7H8X6_9BACT</name>
<dbReference type="InterPro" id="IPR043504">
    <property type="entry name" value="Peptidase_S1_PA_chymotrypsin"/>
</dbReference>
<dbReference type="Pfam" id="PF10459">
    <property type="entry name" value="Peptidase_S46"/>
    <property type="match status" value="1"/>
</dbReference>
<protein>
    <recommendedName>
        <fullName evidence="7">Dipeptidyl-peptidase</fullName>
        <ecNumber evidence="7">3.4.14.-</ecNumber>
    </recommendedName>
</protein>
<dbReference type="EMBL" id="CP069450">
    <property type="protein sequence ID" value="QRO50787.1"/>
    <property type="molecule type" value="Genomic_DNA"/>
</dbReference>